<accession>A0A7W6BY42</accession>
<sequence>MTESASRTAVGLTIALIGNACFAFLTFSRYVALP</sequence>
<keyword evidence="1" id="KW-0812">Transmembrane</keyword>
<dbReference type="AlphaFoldDB" id="A0A7W6BY42"/>
<keyword evidence="1" id="KW-0472">Membrane</keyword>
<gene>
    <name evidence="2" type="ORF">GGR39_001736</name>
</gene>
<reference evidence="2 3" key="1">
    <citation type="submission" date="2020-08" db="EMBL/GenBank/DDBJ databases">
        <title>Genomic Encyclopedia of Type Strains, Phase IV (KMG-IV): sequencing the most valuable type-strain genomes for metagenomic binning, comparative biology and taxonomic classification.</title>
        <authorList>
            <person name="Goeker M."/>
        </authorList>
    </citation>
    <scope>NUCLEOTIDE SEQUENCE [LARGE SCALE GENOMIC DNA]</scope>
    <source>
        <strain evidence="2 3">DSM 27568</strain>
    </source>
</reference>
<protein>
    <submittedName>
        <fullName evidence="2">Uncharacterized protein</fullName>
    </submittedName>
</protein>
<dbReference type="Proteomes" id="UP000561459">
    <property type="component" value="Unassembled WGS sequence"/>
</dbReference>
<evidence type="ECO:0000256" key="1">
    <source>
        <dbReference type="SAM" id="Phobius"/>
    </source>
</evidence>
<evidence type="ECO:0000313" key="3">
    <source>
        <dbReference type="Proteomes" id="UP000561459"/>
    </source>
</evidence>
<evidence type="ECO:0000313" key="2">
    <source>
        <dbReference type="EMBL" id="MBB3940086.1"/>
    </source>
</evidence>
<keyword evidence="1" id="KW-1133">Transmembrane helix</keyword>
<proteinExistence type="predicted"/>
<feature type="transmembrane region" description="Helical" evidence="1">
    <location>
        <begin position="12"/>
        <end position="32"/>
    </location>
</feature>
<keyword evidence="3" id="KW-1185">Reference proteome</keyword>
<organism evidence="2 3">
    <name type="scientific">Novosphingobium fluoreni</name>
    <dbReference type="NCBI Taxonomy" id="1391222"/>
    <lineage>
        <taxon>Bacteria</taxon>
        <taxon>Pseudomonadati</taxon>
        <taxon>Pseudomonadota</taxon>
        <taxon>Alphaproteobacteria</taxon>
        <taxon>Sphingomonadales</taxon>
        <taxon>Sphingomonadaceae</taxon>
        <taxon>Novosphingobium</taxon>
    </lineage>
</organism>
<name>A0A7W6BY42_9SPHN</name>
<comment type="caution">
    <text evidence="2">The sequence shown here is derived from an EMBL/GenBank/DDBJ whole genome shotgun (WGS) entry which is preliminary data.</text>
</comment>
<dbReference type="EMBL" id="JACIDY010000003">
    <property type="protein sequence ID" value="MBB3940086.1"/>
    <property type="molecule type" value="Genomic_DNA"/>
</dbReference>